<dbReference type="OrthoDB" id="423498at2759"/>
<evidence type="ECO:0000313" key="4">
    <source>
        <dbReference type="Proteomes" id="UP000245768"/>
    </source>
</evidence>
<evidence type="ECO:0000259" key="2">
    <source>
        <dbReference type="Pfam" id="PF08450"/>
    </source>
</evidence>
<dbReference type="Proteomes" id="UP000245768">
    <property type="component" value="Unassembled WGS sequence"/>
</dbReference>
<proteinExistence type="predicted"/>
<dbReference type="Gene3D" id="2.120.10.30">
    <property type="entry name" value="TolB, C-terminal domain"/>
    <property type="match status" value="1"/>
</dbReference>
<dbReference type="AlphaFoldDB" id="A0A316YJX3"/>
<dbReference type="Pfam" id="PF08450">
    <property type="entry name" value="SGL"/>
    <property type="match status" value="1"/>
</dbReference>
<dbReference type="InterPro" id="IPR011042">
    <property type="entry name" value="6-blade_b-propeller_TolB-like"/>
</dbReference>
<dbReference type="PANTHER" id="PTHR47064:SF2">
    <property type="entry name" value="SMP-30_GLUCONOLACTONASE_LRE-LIKE REGION DOMAIN-CONTAINING PROTEIN-RELATED"/>
    <property type="match status" value="1"/>
</dbReference>
<dbReference type="RefSeq" id="XP_025377048.1">
    <property type="nucleotide sequence ID" value="XM_025521476.1"/>
</dbReference>
<dbReference type="InterPro" id="IPR013658">
    <property type="entry name" value="SGL"/>
</dbReference>
<reference evidence="3" key="1">
    <citation type="journal article" date="2018" name="Mol. Biol. Evol.">
        <title>Broad Genomic Sampling Reveals a Smut Pathogenic Ancestry of the Fungal Clade Ustilaginomycotina.</title>
        <authorList>
            <person name="Kijpornyongpan T."/>
            <person name="Mondo S.J."/>
            <person name="Barry K."/>
            <person name="Sandor L."/>
            <person name="Lee J."/>
            <person name="Lipzen A."/>
            <person name="Pangilinan J."/>
            <person name="LaButti K."/>
            <person name="Hainaut M."/>
            <person name="Henrissat B."/>
            <person name="Grigoriev I.V."/>
            <person name="Spatafora J.W."/>
            <person name="Aime M.C."/>
        </authorList>
    </citation>
    <scope>NUCLEOTIDE SEQUENCE [LARGE SCALE GENOMIC DNA]</scope>
    <source>
        <strain evidence="3">MCA 4198</strain>
    </source>
</reference>
<keyword evidence="1" id="KW-0732">Signal</keyword>
<dbReference type="GeneID" id="37043392"/>
<organism evidence="3 4">
    <name type="scientific">Acaromyces ingoldii</name>
    <dbReference type="NCBI Taxonomy" id="215250"/>
    <lineage>
        <taxon>Eukaryota</taxon>
        <taxon>Fungi</taxon>
        <taxon>Dikarya</taxon>
        <taxon>Basidiomycota</taxon>
        <taxon>Ustilaginomycotina</taxon>
        <taxon>Exobasidiomycetes</taxon>
        <taxon>Exobasidiales</taxon>
        <taxon>Cryptobasidiaceae</taxon>
        <taxon>Acaromyces</taxon>
    </lineage>
</organism>
<dbReference type="InterPro" id="IPR052988">
    <property type="entry name" value="Oryzine_lactonohydrolase"/>
</dbReference>
<dbReference type="STRING" id="215250.A0A316YJX3"/>
<evidence type="ECO:0000313" key="3">
    <source>
        <dbReference type="EMBL" id="PWN89850.1"/>
    </source>
</evidence>
<feature type="chain" id="PRO_5016397241" evidence="1">
    <location>
        <begin position="22"/>
        <end position="425"/>
    </location>
</feature>
<dbReference type="PANTHER" id="PTHR47064">
    <property type="entry name" value="PUTATIVE (AFU_ORTHOLOGUE AFUA_1G08990)-RELATED"/>
    <property type="match status" value="1"/>
</dbReference>
<sequence>MPNVAGLSMLCLAAASAAVAATTLTDLRAVRLADLSVLPLPFTSRNYSSPWPALSAASSAEQPTSFNATFEPFNDAGRVILGGSPKLTVLVHEQDYAFAHEAPVYFSRTDDVFFCSDAGGKQGRSNATVNNVVWRGKLADLVEQASNGTPTLPHSALRKVNLTDAAGSEIQMTNGGTPYGDGHLLLANSGRGEELPGGLSLTSLAHGGASRILLNNAFGKQFNAPNDVVVHASSGSIWFTDADYAQTQNFRPDVELPKATWRFHPQTGDLDMVDASIVTPNGLVFSPNQRTLYITETGSTQGGDLPNRPKIPAVIYAFDVVKDRLENKRLFAAVPTGIADGIKVDIRGNVYACTADGLYAWSSAGRLLARVYIPDGGCVNLAFVEPKGHLLVTAQTRLLLIELSGKEAVGPKLDGYPSASKRISL</sequence>
<accession>A0A316YJX3</accession>
<dbReference type="EMBL" id="KZ819636">
    <property type="protein sequence ID" value="PWN89850.1"/>
    <property type="molecule type" value="Genomic_DNA"/>
</dbReference>
<dbReference type="SUPFAM" id="SSF63829">
    <property type="entry name" value="Calcium-dependent phosphotriesterase"/>
    <property type="match status" value="1"/>
</dbReference>
<gene>
    <name evidence="3" type="ORF">FA10DRAFT_266397</name>
</gene>
<feature type="signal peptide" evidence="1">
    <location>
        <begin position="1"/>
        <end position="21"/>
    </location>
</feature>
<name>A0A316YJX3_9BASI</name>
<dbReference type="InParanoid" id="A0A316YJX3"/>
<feature type="domain" description="SMP-30/Gluconolactonase/LRE-like region" evidence="2">
    <location>
        <begin position="203"/>
        <end position="394"/>
    </location>
</feature>
<protein>
    <submittedName>
        <fullName evidence="3">Calcium-dependent phosphotriesterase</fullName>
    </submittedName>
</protein>
<keyword evidence="4" id="KW-1185">Reference proteome</keyword>
<evidence type="ECO:0000256" key="1">
    <source>
        <dbReference type="SAM" id="SignalP"/>
    </source>
</evidence>